<dbReference type="AlphaFoldDB" id="A0A9K3IP75"/>
<evidence type="ECO:0000313" key="3">
    <source>
        <dbReference type="Proteomes" id="UP000215914"/>
    </source>
</evidence>
<evidence type="ECO:0000259" key="1">
    <source>
        <dbReference type="PROSITE" id="PS50004"/>
    </source>
</evidence>
<dbReference type="SUPFAM" id="SSF49562">
    <property type="entry name" value="C2 domain (Calcium/lipid-binding domain, CaLB)"/>
    <property type="match status" value="1"/>
</dbReference>
<evidence type="ECO:0000313" key="2">
    <source>
        <dbReference type="EMBL" id="KAF5800531.1"/>
    </source>
</evidence>
<comment type="caution">
    <text evidence="2">The sequence shown here is derived from an EMBL/GenBank/DDBJ whole genome shotgun (WGS) entry which is preliminary data.</text>
</comment>
<reference evidence="2" key="1">
    <citation type="journal article" date="2017" name="Nature">
        <title>The sunflower genome provides insights into oil metabolism, flowering and Asterid evolution.</title>
        <authorList>
            <person name="Badouin H."/>
            <person name="Gouzy J."/>
            <person name="Grassa C.J."/>
            <person name="Murat F."/>
            <person name="Staton S.E."/>
            <person name="Cottret L."/>
            <person name="Lelandais-Briere C."/>
            <person name="Owens G.L."/>
            <person name="Carrere S."/>
            <person name="Mayjonade B."/>
            <person name="Legrand L."/>
            <person name="Gill N."/>
            <person name="Kane N.C."/>
            <person name="Bowers J.E."/>
            <person name="Hubner S."/>
            <person name="Bellec A."/>
            <person name="Berard A."/>
            <person name="Berges H."/>
            <person name="Blanchet N."/>
            <person name="Boniface M.C."/>
            <person name="Brunel D."/>
            <person name="Catrice O."/>
            <person name="Chaidir N."/>
            <person name="Claudel C."/>
            <person name="Donnadieu C."/>
            <person name="Faraut T."/>
            <person name="Fievet G."/>
            <person name="Helmstetter N."/>
            <person name="King M."/>
            <person name="Knapp S.J."/>
            <person name="Lai Z."/>
            <person name="Le Paslier M.C."/>
            <person name="Lippi Y."/>
            <person name="Lorenzon L."/>
            <person name="Mandel J.R."/>
            <person name="Marage G."/>
            <person name="Marchand G."/>
            <person name="Marquand E."/>
            <person name="Bret-Mestries E."/>
            <person name="Morien E."/>
            <person name="Nambeesan S."/>
            <person name="Nguyen T."/>
            <person name="Pegot-Espagnet P."/>
            <person name="Pouilly N."/>
            <person name="Raftis F."/>
            <person name="Sallet E."/>
            <person name="Schiex T."/>
            <person name="Thomas J."/>
            <person name="Vandecasteele C."/>
            <person name="Vares D."/>
            <person name="Vear F."/>
            <person name="Vautrin S."/>
            <person name="Crespi M."/>
            <person name="Mangin B."/>
            <person name="Burke J.M."/>
            <person name="Salse J."/>
            <person name="Munos S."/>
            <person name="Vincourt P."/>
            <person name="Rieseberg L.H."/>
            <person name="Langlade N.B."/>
        </authorList>
    </citation>
    <scope>NUCLEOTIDE SEQUENCE</scope>
    <source>
        <tissue evidence="2">Leaves</tissue>
    </source>
</reference>
<dbReference type="Pfam" id="PF00168">
    <property type="entry name" value="C2"/>
    <property type="match status" value="1"/>
</dbReference>
<dbReference type="Gene3D" id="2.60.40.150">
    <property type="entry name" value="C2 domain"/>
    <property type="match status" value="1"/>
</dbReference>
<dbReference type="PROSITE" id="PS50004">
    <property type="entry name" value="C2"/>
    <property type="match status" value="1"/>
</dbReference>
<gene>
    <name evidence="2" type="ORF">HanXRQr2_Chr07g0317011</name>
</gene>
<accession>A0A9K3IP75</accession>
<name>A0A9K3IP75_HELAN</name>
<proteinExistence type="predicted"/>
<protein>
    <submittedName>
        <fullName evidence="2">C2 domain-containing protein</fullName>
    </submittedName>
</protein>
<dbReference type="InterPro" id="IPR035892">
    <property type="entry name" value="C2_domain_sf"/>
</dbReference>
<dbReference type="Proteomes" id="UP000215914">
    <property type="component" value="Unassembled WGS sequence"/>
</dbReference>
<dbReference type="InterPro" id="IPR052847">
    <property type="entry name" value="Ext_Synaptotagmin/KAHRP-like"/>
</dbReference>
<dbReference type="PANTHER" id="PTHR47042">
    <property type="entry name" value="C2 DOMAIN-CONTAINING PROTEIN-LIKE"/>
    <property type="match status" value="1"/>
</dbReference>
<keyword evidence="3" id="KW-1185">Reference proteome</keyword>
<organism evidence="2 3">
    <name type="scientific">Helianthus annuus</name>
    <name type="common">Common sunflower</name>
    <dbReference type="NCBI Taxonomy" id="4232"/>
    <lineage>
        <taxon>Eukaryota</taxon>
        <taxon>Viridiplantae</taxon>
        <taxon>Streptophyta</taxon>
        <taxon>Embryophyta</taxon>
        <taxon>Tracheophyta</taxon>
        <taxon>Spermatophyta</taxon>
        <taxon>Magnoliopsida</taxon>
        <taxon>eudicotyledons</taxon>
        <taxon>Gunneridae</taxon>
        <taxon>Pentapetalae</taxon>
        <taxon>asterids</taxon>
        <taxon>campanulids</taxon>
        <taxon>Asterales</taxon>
        <taxon>Asteraceae</taxon>
        <taxon>Asteroideae</taxon>
        <taxon>Heliantheae alliance</taxon>
        <taxon>Heliantheae</taxon>
        <taxon>Helianthus</taxon>
    </lineage>
</organism>
<dbReference type="PANTHER" id="PTHR47042:SF4">
    <property type="entry name" value="OS02G0313700 PROTEIN"/>
    <property type="match status" value="1"/>
</dbReference>
<reference evidence="2" key="2">
    <citation type="submission" date="2020-06" db="EMBL/GenBank/DDBJ databases">
        <title>Helianthus annuus Genome sequencing and assembly Release 2.</title>
        <authorList>
            <person name="Gouzy J."/>
            <person name="Langlade N."/>
            <person name="Munos S."/>
        </authorList>
    </citation>
    <scope>NUCLEOTIDE SEQUENCE</scope>
    <source>
        <tissue evidence="2">Leaves</tissue>
    </source>
</reference>
<dbReference type="EMBL" id="MNCJ02000322">
    <property type="protein sequence ID" value="KAF5800531.1"/>
    <property type="molecule type" value="Genomic_DNA"/>
</dbReference>
<feature type="domain" description="C2" evidence="1">
    <location>
        <begin position="26"/>
        <end position="137"/>
    </location>
</feature>
<dbReference type="InterPro" id="IPR000008">
    <property type="entry name" value="C2_dom"/>
</dbReference>
<dbReference type="Gramene" id="mRNA:HanXRQr2_Chr07g0317011">
    <property type="protein sequence ID" value="mRNA:HanXRQr2_Chr07g0317011"/>
    <property type="gene ID" value="HanXRQr2_Chr07g0317011"/>
</dbReference>
<dbReference type="CDD" id="cd00030">
    <property type="entry name" value="C2"/>
    <property type="match status" value="1"/>
</dbReference>
<sequence length="137" mass="15646">MMTGLHTVADISASNETTHDEAQKYKEGKSVLERIWKTSCTKPLAYALAEIVAALDMKCSDMNGLADPYVKGHLGAYRFRTKTQRKRLSPKWQEEFKIPITTWESPNLLIIQVCNKDHFIDDTLGFVIFFIKLVSHI</sequence>